<accession>A0A0A1TXJ6</accession>
<evidence type="ECO:0000313" key="1">
    <source>
        <dbReference type="EMBL" id="ELP84245.1"/>
    </source>
</evidence>
<dbReference type="GeneID" id="14883237"/>
<dbReference type="KEGG" id="eiv:EIN_064800"/>
<keyword evidence="2" id="KW-1185">Reference proteome</keyword>
<reference evidence="1 2" key="1">
    <citation type="submission" date="2012-10" db="EMBL/GenBank/DDBJ databases">
        <authorList>
            <person name="Zafar N."/>
            <person name="Inman J."/>
            <person name="Hall N."/>
            <person name="Lorenzi H."/>
            <person name="Caler E."/>
        </authorList>
    </citation>
    <scope>NUCLEOTIDE SEQUENCE [LARGE SCALE GENOMIC DNA]</scope>
    <source>
        <strain evidence="1 2">IP1</strain>
    </source>
</reference>
<dbReference type="OrthoDB" id="27686at2759"/>
<dbReference type="EMBL" id="KB207140">
    <property type="protein sequence ID" value="ELP84245.1"/>
    <property type="molecule type" value="Genomic_DNA"/>
</dbReference>
<dbReference type="Proteomes" id="UP000014680">
    <property type="component" value="Unassembled WGS sequence"/>
</dbReference>
<organism evidence="1 2">
    <name type="scientific">Entamoeba invadens IP1</name>
    <dbReference type="NCBI Taxonomy" id="370355"/>
    <lineage>
        <taxon>Eukaryota</taxon>
        <taxon>Amoebozoa</taxon>
        <taxon>Evosea</taxon>
        <taxon>Archamoebae</taxon>
        <taxon>Mastigamoebida</taxon>
        <taxon>Entamoebidae</taxon>
        <taxon>Entamoeba</taxon>
    </lineage>
</organism>
<dbReference type="VEuPathDB" id="AmoebaDB:EIN_064800"/>
<gene>
    <name evidence="1" type="ORF">EIN_064800</name>
</gene>
<sequence length="188" mass="21807">MTRAQDSAGDKHEINFKTIRNTLVYQQGALVSLLVQHIPLSFKKPFKKAKVFEQLLTLDTIGEGEASINVPLFTEKRCEERFNFEIKNGVLPKTAKRRLESNRLTEPVQLLCDLLREFGYYLEIEKKRGRKDTLKTEHVTSVWKDGACVLNEEQMIEKGKYMNGYVLDLLEKKEPVTIYFDLKGIHSR</sequence>
<dbReference type="AlphaFoldDB" id="A0A0A1TXJ6"/>
<dbReference type="RefSeq" id="XP_004183591.1">
    <property type="nucleotide sequence ID" value="XM_004183543.1"/>
</dbReference>
<proteinExistence type="predicted"/>
<protein>
    <submittedName>
        <fullName evidence="1">Uncharacterized protein</fullName>
    </submittedName>
</protein>
<evidence type="ECO:0000313" key="2">
    <source>
        <dbReference type="Proteomes" id="UP000014680"/>
    </source>
</evidence>
<dbReference type="OMA" id="GDKHEIN"/>
<name>A0A0A1TXJ6_ENTIV</name>